<accession>A0A222E1R3</accession>
<dbReference type="OrthoDB" id="5936191at2"/>
<gene>
    <name evidence="3" type="ORF">ANTHELSMS3_01456</name>
</gene>
<dbReference type="SUPFAM" id="SSF52096">
    <property type="entry name" value="ClpP/crotonase"/>
    <property type="match status" value="1"/>
</dbReference>
<feature type="signal peptide" evidence="1">
    <location>
        <begin position="1"/>
        <end position="21"/>
    </location>
</feature>
<dbReference type="RefSeq" id="WP_094034279.1">
    <property type="nucleotide sequence ID" value="NZ_CP022540.1"/>
</dbReference>
<evidence type="ECO:0000256" key="1">
    <source>
        <dbReference type="SAM" id="SignalP"/>
    </source>
</evidence>
<dbReference type="Proteomes" id="UP000203589">
    <property type="component" value="Chromosome"/>
</dbReference>
<dbReference type="Pfam" id="PF08239">
    <property type="entry name" value="SH3_3"/>
    <property type="match status" value="1"/>
</dbReference>
<dbReference type="AlphaFoldDB" id="A0A222E1R3"/>
<keyword evidence="4" id="KW-1185">Reference proteome</keyword>
<sequence length="474" mass="51592">MPILRKLLCALTLFLPVAAAAMDAEKRPDLVPRLMQLQSIYSANWGPGRVNEGIRDATVFHLSGRINPGDTDRIRETLQSTWGKLIVIDSPGGSFVEGIALGQYLKGILESQDPDIYGIFVLRDAPCLSACALAVALATSTRDIAYGDDARFVEHGAQLGFHMGLLPEAQATQAVEARQMMNVTYDIVQAYASLIMGGVAPPILLSEALEHREANSFFYLRGGIRTHAMRLTPVGPPILSRPIHKSALMMDTVAGLCRTAFVAAPDIRRSFVDYEFGYIDGSNPDPITTSLEDMTNLLGSRRIAASLNGAAHCIVELFDDDTIGLDMRPGSPPCQADGRQFCALPVDRFRPRAAPVALLADTFGCHSGSLTKQGQFWSGDLNGASDYVNENDLTQTAVREVNMRAQPSLEAAVSGRLRAEQTVEVSDCRIVDDVQGVWMQVRADGQTGWVSARFLSPYWWSDLRPLIDGPTPGR</sequence>
<dbReference type="KEGG" id="aht:ANTHELSMS3_01456"/>
<evidence type="ECO:0000259" key="2">
    <source>
        <dbReference type="Pfam" id="PF08239"/>
    </source>
</evidence>
<name>A0A222E1R3_9RHOB</name>
<feature type="chain" id="PRO_5012736432" evidence="1">
    <location>
        <begin position="22"/>
        <end position="474"/>
    </location>
</feature>
<dbReference type="InterPro" id="IPR003646">
    <property type="entry name" value="SH3-like_bac-type"/>
</dbReference>
<dbReference type="Gene3D" id="2.30.30.40">
    <property type="entry name" value="SH3 Domains"/>
    <property type="match status" value="1"/>
</dbReference>
<proteinExistence type="predicted"/>
<feature type="domain" description="SH3b" evidence="2">
    <location>
        <begin position="401"/>
        <end position="456"/>
    </location>
</feature>
<dbReference type="EMBL" id="CP022540">
    <property type="protein sequence ID" value="ASP20154.1"/>
    <property type="molecule type" value="Genomic_DNA"/>
</dbReference>
<keyword evidence="1" id="KW-0732">Signal</keyword>
<dbReference type="InterPro" id="IPR029045">
    <property type="entry name" value="ClpP/crotonase-like_dom_sf"/>
</dbReference>
<reference evidence="3 4" key="1">
    <citation type="submission" date="2017-07" db="EMBL/GenBank/DDBJ databases">
        <title>Genome Sequence of Antarctobacter heliothermus Strain SMS3 Isolated from a culture of the Diatom Skeletonema marinoi.</title>
        <authorList>
            <person name="Topel M."/>
            <person name="Pinder M.I.M."/>
            <person name="Johansson O.N."/>
            <person name="Kourtchenko O."/>
            <person name="Godhe A."/>
            <person name="Clarke A.K."/>
        </authorList>
    </citation>
    <scope>NUCLEOTIDE SEQUENCE [LARGE SCALE GENOMIC DNA]</scope>
    <source>
        <strain evidence="3 4">SMS3</strain>
    </source>
</reference>
<evidence type="ECO:0000313" key="4">
    <source>
        <dbReference type="Proteomes" id="UP000203589"/>
    </source>
</evidence>
<protein>
    <submittedName>
        <fullName evidence="3">Bacterial SH3 domain protein</fullName>
    </submittedName>
</protein>
<organism evidence="3 4">
    <name type="scientific">Antarctobacter heliothermus</name>
    <dbReference type="NCBI Taxonomy" id="74033"/>
    <lineage>
        <taxon>Bacteria</taxon>
        <taxon>Pseudomonadati</taxon>
        <taxon>Pseudomonadota</taxon>
        <taxon>Alphaproteobacteria</taxon>
        <taxon>Rhodobacterales</taxon>
        <taxon>Roseobacteraceae</taxon>
        <taxon>Antarctobacter</taxon>
    </lineage>
</organism>
<evidence type="ECO:0000313" key="3">
    <source>
        <dbReference type="EMBL" id="ASP20154.1"/>
    </source>
</evidence>